<comment type="caution">
    <text evidence="1">The sequence shown here is derived from an EMBL/GenBank/DDBJ whole genome shotgun (WGS) entry which is preliminary data.</text>
</comment>
<dbReference type="Gene3D" id="3.30.1050.10">
    <property type="entry name" value="SCP2 sterol-binding domain"/>
    <property type="match status" value="1"/>
</dbReference>
<proteinExistence type="predicted"/>
<dbReference type="InterPro" id="IPR036527">
    <property type="entry name" value="SCP2_sterol-bd_dom_sf"/>
</dbReference>
<sequence>MASVFFSDSWAQEVRAALDTGPDDAALAAKLPQYWDSYDVVRAQYTSSWALGVRNLPGGDRYLYIAWSGYFVRECRVLASAEPVEASYVITGDYAAWKALCEGYDALRTILYRRLTVEHGELLEFFKTIYFFAESLVLVAAVPTEFKRS</sequence>
<organism evidence="1 2">
    <name type="scientific">Mycolicibacterium sphagni</name>
    <dbReference type="NCBI Taxonomy" id="1786"/>
    <lineage>
        <taxon>Bacteria</taxon>
        <taxon>Bacillati</taxon>
        <taxon>Actinomycetota</taxon>
        <taxon>Actinomycetes</taxon>
        <taxon>Mycobacteriales</taxon>
        <taxon>Mycobacteriaceae</taxon>
        <taxon>Mycolicibacterium</taxon>
    </lineage>
</organism>
<gene>
    <name evidence="1" type="ORF">FEG63_27120</name>
</gene>
<dbReference type="RefSeq" id="WP_174400840.1">
    <property type="nucleotide sequence ID" value="NZ_VBSB01000035.1"/>
</dbReference>
<name>A0ABX2K845_9MYCO</name>
<protein>
    <submittedName>
        <fullName evidence="1">Uncharacterized protein</fullName>
    </submittedName>
</protein>
<dbReference type="EMBL" id="VBSB01000035">
    <property type="protein sequence ID" value="NTY63196.1"/>
    <property type="molecule type" value="Genomic_DNA"/>
</dbReference>
<evidence type="ECO:0000313" key="1">
    <source>
        <dbReference type="EMBL" id="NTY63196.1"/>
    </source>
</evidence>
<reference evidence="1 2" key="1">
    <citation type="submission" date="2019-05" db="EMBL/GenBank/DDBJ databases">
        <title>Mycolicibacterium sphagni ENV482 genome assembly.</title>
        <authorList>
            <person name="Chen W."/>
            <person name="Faulkner N.W."/>
            <person name="Hyman M.R."/>
        </authorList>
    </citation>
    <scope>NUCLEOTIDE SEQUENCE [LARGE SCALE GENOMIC DNA]</scope>
    <source>
        <strain evidence="1 2">ENV482</strain>
    </source>
</reference>
<keyword evidence="2" id="KW-1185">Reference proteome</keyword>
<dbReference type="Proteomes" id="UP000708347">
    <property type="component" value="Unassembled WGS sequence"/>
</dbReference>
<accession>A0ABX2K845</accession>
<dbReference type="SUPFAM" id="SSF55718">
    <property type="entry name" value="SCP-like"/>
    <property type="match status" value="1"/>
</dbReference>
<evidence type="ECO:0000313" key="2">
    <source>
        <dbReference type="Proteomes" id="UP000708347"/>
    </source>
</evidence>